<dbReference type="PANTHER" id="PTHR35894">
    <property type="entry name" value="GENERAL SECRETION PATHWAY PROTEIN A-RELATED"/>
    <property type="match status" value="1"/>
</dbReference>
<dbReference type="SUPFAM" id="SSF52540">
    <property type="entry name" value="P-loop containing nucleoside triphosphate hydrolases"/>
    <property type="match status" value="1"/>
</dbReference>
<dbReference type="InterPro" id="IPR049945">
    <property type="entry name" value="AAA_22"/>
</dbReference>
<dbReference type="AlphaFoldDB" id="A0A0D6P8T3"/>
<proteinExistence type="predicted"/>
<dbReference type="RefSeq" id="WP_052945192.1">
    <property type="nucleotide sequence ID" value="NZ_BANB01000271.1"/>
</dbReference>
<feature type="region of interest" description="Disordered" evidence="1">
    <location>
        <begin position="274"/>
        <end position="314"/>
    </location>
</feature>
<evidence type="ECO:0000259" key="2">
    <source>
        <dbReference type="Pfam" id="PF13401"/>
    </source>
</evidence>
<dbReference type="Gene3D" id="3.40.50.300">
    <property type="entry name" value="P-loop containing nucleotide triphosphate hydrolases"/>
    <property type="match status" value="1"/>
</dbReference>
<reference evidence="3 4" key="1">
    <citation type="submission" date="2012-11" db="EMBL/GenBank/DDBJ databases">
        <title>Whole genome sequence of Acidisphaera rubrifaciens HS-AP3.</title>
        <authorList>
            <person name="Azuma Y."/>
            <person name="Higashiura N."/>
            <person name="Hirakawa H."/>
            <person name="Matsushita K."/>
        </authorList>
    </citation>
    <scope>NUCLEOTIDE SEQUENCE [LARGE SCALE GENOMIC DNA]</scope>
    <source>
        <strain evidence="3 4">HS-AP3</strain>
    </source>
</reference>
<dbReference type="EMBL" id="BANB01000271">
    <property type="protein sequence ID" value="GAN77269.1"/>
    <property type="molecule type" value="Genomic_DNA"/>
</dbReference>
<keyword evidence="4" id="KW-1185">Reference proteome</keyword>
<feature type="domain" description="ORC1/DEAH AAA+ ATPase" evidence="2">
    <location>
        <begin position="46"/>
        <end position="176"/>
    </location>
</feature>
<gene>
    <name evidence="3" type="ORF">Asru_0271_03</name>
</gene>
<dbReference type="Pfam" id="PF13401">
    <property type="entry name" value="AAA_22"/>
    <property type="match status" value="1"/>
</dbReference>
<name>A0A0D6P8T3_9PROT</name>
<dbReference type="PANTHER" id="PTHR35894:SF5">
    <property type="entry name" value="MU-LIKE PROPHAGE FLUMU DNA TRANSPOSITION PROTEIN B"/>
    <property type="match status" value="1"/>
</dbReference>
<organism evidence="3 4">
    <name type="scientific">Acidisphaera rubrifaciens HS-AP3</name>
    <dbReference type="NCBI Taxonomy" id="1231350"/>
    <lineage>
        <taxon>Bacteria</taxon>
        <taxon>Pseudomonadati</taxon>
        <taxon>Pseudomonadota</taxon>
        <taxon>Alphaproteobacteria</taxon>
        <taxon>Acetobacterales</taxon>
        <taxon>Acetobacteraceae</taxon>
        <taxon>Acidisphaera</taxon>
    </lineage>
</organism>
<dbReference type="InterPro" id="IPR052026">
    <property type="entry name" value="ExeA_AAA_ATPase_DNA-bind"/>
</dbReference>
<feature type="compositionally biased region" description="Basic residues" evidence="1">
    <location>
        <begin position="302"/>
        <end position="314"/>
    </location>
</feature>
<evidence type="ECO:0000313" key="3">
    <source>
        <dbReference type="EMBL" id="GAN77269.1"/>
    </source>
</evidence>
<dbReference type="OrthoDB" id="7828921at2"/>
<comment type="caution">
    <text evidence="3">The sequence shown here is derived from an EMBL/GenBank/DDBJ whole genome shotgun (WGS) entry which is preliminary data.</text>
</comment>
<evidence type="ECO:0000256" key="1">
    <source>
        <dbReference type="SAM" id="MobiDB-lite"/>
    </source>
</evidence>
<dbReference type="InterPro" id="IPR027417">
    <property type="entry name" value="P-loop_NTPase"/>
</dbReference>
<feature type="compositionally biased region" description="Pro residues" evidence="1">
    <location>
        <begin position="281"/>
        <end position="299"/>
    </location>
</feature>
<dbReference type="Proteomes" id="UP000032680">
    <property type="component" value="Unassembled WGS sequence"/>
</dbReference>
<evidence type="ECO:0000313" key="4">
    <source>
        <dbReference type="Proteomes" id="UP000032680"/>
    </source>
</evidence>
<dbReference type="GO" id="GO:0016887">
    <property type="term" value="F:ATP hydrolysis activity"/>
    <property type="evidence" value="ECO:0007669"/>
    <property type="project" value="InterPro"/>
</dbReference>
<accession>A0A0D6P8T3</accession>
<sequence length="314" mass="34082">MIALGYSDHYCLDALPFQLTPDGTRFFKSQGHRRAMTHMLYGLAQGEGIIVVTGEIGAGKTTLIEFLRGRLGDAPIRIGSVIGSAGSGADMLRFVAAAFGARAGDATGKAAMSMALLSRLRQIRADGVRCLLVVDEVQTLDPAALEELRLMTNLLHAGQPLLQIMVAGQPEFRATLARHDMEPFRQRVIACFHLGPLSAEETHAYILHRLTTAGWRGNPIWQTDASHAAFRHTQGIPRRVNRLCGRVLMRGALDHLTVITSPLVEAVADELAGDLGDRPAAPMPPAHPTSPPTPPPAAAPHPWRHRGLFRRHAR</sequence>
<protein>
    <submittedName>
        <fullName evidence="3">ATPase AAA</fullName>
    </submittedName>
</protein>